<feature type="domain" description="J" evidence="3">
    <location>
        <begin position="3"/>
        <end position="68"/>
    </location>
</feature>
<dbReference type="InterPro" id="IPR036869">
    <property type="entry name" value="J_dom_sf"/>
</dbReference>
<evidence type="ECO:0000256" key="2">
    <source>
        <dbReference type="SAM" id="MobiDB-lite"/>
    </source>
</evidence>
<dbReference type="CDD" id="cd10747">
    <property type="entry name" value="DnaJ_C"/>
    <property type="match status" value="1"/>
</dbReference>
<dbReference type="InterPro" id="IPR001623">
    <property type="entry name" value="DnaJ_domain"/>
</dbReference>
<feature type="compositionally biased region" description="Low complexity" evidence="2">
    <location>
        <begin position="134"/>
        <end position="148"/>
    </location>
</feature>
<dbReference type="Gene3D" id="1.10.287.110">
    <property type="entry name" value="DnaJ domain"/>
    <property type="match status" value="1"/>
</dbReference>
<dbReference type="Proteomes" id="UP000027866">
    <property type="component" value="Unassembled WGS sequence"/>
</dbReference>
<evidence type="ECO:0000256" key="1">
    <source>
        <dbReference type="ARBA" id="ARBA00023186"/>
    </source>
</evidence>
<dbReference type="SMART" id="SM00271">
    <property type="entry name" value="DnaJ"/>
    <property type="match status" value="1"/>
</dbReference>
<dbReference type="EMBL" id="JMIX01000012">
    <property type="protein sequence ID" value="KEO90688.1"/>
    <property type="molecule type" value="Genomic_DNA"/>
</dbReference>
<sequence>MADPYRTLGVERTASEKEIKSAYRKLAKELHPDRNKDNPQAAEKFSDVTKAYDLLSDKDKRARFDRGEIDAEGNPLNPFAGMGGGGRGYRGGYGAAGPRGAYRDQGPAGMGGGMGAEDLDLSDLFEGLFGGGRSRSAGAGASPRGFGQRPPPPPPRRGADIHYRLAVPFTDAASGRDQRITLADGKAISLKLPAGVETGTQMRLKGKGHSGPGGDGDGIVTVEVGPHPFFRREGDNIRMDLPITLGEAVRGGKVKCPTVDGPVMLTIQQGTHGGTVMRLKGKGWTKKGEKVGSEPARGDQLVTLEIQLPEDLSELEKRLDGWADTSRPREKFGL</sequence>
<dbReference type="PANTHER" id="PTHR43096">
    <property type="entry name" value="DNAJ HOMOLOG 1, MITOCHONDRIAL-RELATED"/>
    <property type="match status" value="1"/>
</dbReference>
<dbReference type="PRINTS" id="PR00625">
    <property type="entry name" value="JDOMAIN"/>
</dbReference>
<dbReference type="OrthoDB" id="9779889at2"/>
<protein>
    <submittedName>
        <fullName evidence="4">Molecular chaperone DnaJ</fullName>
    </submittedName>
</protein>
<dbReference type="InterPro" id="IPR018253">
    <property type="entry name" value="DnaJ_domain_CS"/>
</dbReference>
<dbReference type="Gene3D" id="2.60.260.20">
    <property type="entry name" value="Urease metallochaperone UreE, N-terminal domain"/>
    <property type="match status" value="2"/>
</dbReference>
<feature type="region of interest" description="Disordered" evidence="2">
    <location>
        <begin position="132"/>
        <end position="158"/>
    </location>
</feature>
<evidence type="ECO:0000313" key="5">
    <source>
        <dbReference type="Proteomes" id="UP000027866"/>
    </source>
</evidence>
<dbReference type="GO" id="GO:0051082">
    <property type="term" value="F:unfolded protein binding"/>
    <property type="evidence" value="ECO:0007669"/>
    <property type="project" value="InterPro"/>
</dbReference>
<dbReference type="SUPFAM" id="SSF49493">
    <property type="entry name" value="HSP40/DnaJ peptide-binding domain"/>
    <property type="match status" value="2"/>
</dbReference>
<dbReference type="GO" id="GO:0005737">
    <property type="term" value="C:cytoplasm"/>
    <property type="evidence" value="ECO:0007669"/>
    <property type="project" value="TreeGrafter"/>
</dbReference>
<comment type="caution">
    <text evidence="4">The sequence shown here is derived from an EMBL/GenBank/DDBJ whole genome shotgun (WGS) entry which is preliminary data.</text>
</comment>
<dbReference type="RefSeq" id="WP_034905917.1">
    <property type="nucleotide sequence ID" value="NZ_CP017057.1"/>
</dbReference>
<organism evidence="4 5">
    <name type="scientific">Erythrobacter litoralis</name>
    <dbReference type="NCBI Taxonomy" id="39960"/>
    <lineage>
        <taxon>Bacteria</taxon>
        <taxon>Pseudomonadati</taxon>
        <taxon>Pseudomonadota</taxon>
        <taxon>Alphaproteobacteria</taxon>
        <taxon>Sphingomonadales</taxon>
        <taxon>Erythrobacteraceae</taxon>
        <taxon>Erythrobacter/Porphyrobacter group</taxon>
        <taxon>Erythrobacter</taxon>
    </lineage>
</organism>
<dbReference type="FunFam" id="2.60.260.20:FF:000013">
    <property type="entry name" value="DnaJ subfamily B member 11"/>
    <property type="match status" value="1"/>
</dbReference>
<dbReference type="GO" id="GO:0042026">
    <property type="term" value="P:protein refolding"/>
    <property type="evidence" value="ECO:0007669"/>
    <property type="project" value="TreeGrafter"/>
</dbReference>
<dbReference type="PATRIC" id="fig|39960.10.peg.91"/>
<keyword evidence="1" id="KW-0143">Chaperone</keyword>
<dbReference type="InterPro" id="IPR008971">
    <property type="entry name" value="HSP40/DnaJ_pept-bd"/>
</dbReference>
<keyword evidence="5" id="KW-1185">Reference proteome</keyword>
<dbReference type="SUPFAM" id="SSF46565">
    <property type="entry name" value="Chaperone J-domain"/>
    <property type="match status" value="1"/>
</dbReference>
<dbReference type="PROSITE" id="PS00636">
    <property type="entry name" value="DNAJ_1"/>
    <property type="match status" value="1"/>
</dbReference>
<dbReference type="PANTHER" id="PTHR43096:SF52">
    <property type="entry name" value="DNAJ HOMOLOG 1, MITOCHONDRIAL-RELATED"/>
    <property type="match status" value="1"/>
</dbReference>
<accession>A0A074MFR2</accession>
<evidence type="ECO:0000313" key="4">
    <source>
        <dbReference type="EMBL" id="KEO90688.1"/>
    </source>
</evidence>
<dbReference type="KEGG" id="elq:Ga0102493_111026"/>
<evidence type="ECO:0000259" key="3">
    <source>
        <dbReference type="PROSITE" id="PS50076"/>
    </source>
</evidence>
<gene>
    <name evidence="4" type="ORF">EH32_02375</name>
</gene>
<dbReference type="Pfam" id="PF00226">
    <property type="entry name" value="DnaJ"/>
    <property type="match status" value="1"/>
</dbReference>
<dbReference type="CDD" id="cd06257">
    <property type="entry name" value="DnaJ"/>
    <property type="match status" value="1"/>
</dbReference>
<proteinExistence type="predicted"/>
<reference evidence="4 5" key="1">
    <citation type="submission" date="2014-04" db="EMBL/GenBank/DDBJ databases">
        <title>A comprehensive comparison of genomes of Erythrobacter spp. Strains.</title>
        <authorList>
            <person name="Zheng Q."/>
        </authorList>
    </citation>
    <scope>NUCLEOTIDE SEQUENCE [LARGE SCALE GENOMIC DNA]</scope>
    <source>
        <strain evidence="4 5">DSM 8509</strain>
    </source>
</reference>
<dbReference type="AlphaFoldDB" id="A0A074MFR2"/>
<name>A0A074MFR2_9SPHN</name>
<dbReference type="PROSITE" id="PS50076">
    <property type="entry name" value="DNAJ_2"/>
    <property type="match status" value="1"/>
</dbReference>
<dbReference type="InterPro" id="IPR002939">
    <property type="entry name" value="DnaJ_C"/>
</dbReference>
<dbReference type="Pfam" id="PF01556">
    <property type="entry name" value="DnaJ_C"/>
    <property type="match status" value="1"/>
</dbReference>